<dbReference type="Proteomes" id="UP000600918">
    <property type="component" value="Unassembled WGS sequence"/>
</dbReference>
<sequence length="72" mass="7547">MSSLKYLWDSMATLVLSTPTRPQFSFHWVCSIPPSRSPPPPAASPPPPPLSPPPLSPPSPPSPSPSPSPSPP</sequence>
<evidence type="ECO:0000313" key="2">
    <source>
        <dbReference type="EMBL" id="KAF7404310.1"/>
    </source>
</evidence>
<reference evidence="2" key="1">
    <citation type="journal article" date="2020" name="G3 (Bethesda)">
        <title>High-Quality Assemblies for Three Invasive Social Wasps from the &lt;i&gt;Vespula&lt;/i&gt; Genus.</title>
        <authorList>
            <person name="Harrop T.W.R."/>
            <person name="Guhlin J."/>
            <person name="McLaughlin G.M."/>
            <person name="Permina E."/>
            <person name="Stockwell P."/>
            <person name="Gilligan J."/>
            <person name="Le Lec M.F."/>
            <person name="Gruber M.A.M."/>
            <person name="Quinn O."/>
            <person name="Lovegrove M."/>
            <person name="Duncan E.J."/>
            <person name="Remnant E.J."/>
            <person name="Van Eeckhoven J."/>
            <person name="Graham B."/>
            <person name="Knapp R.A."/>
            <person name="Langford K.W."/>
            <person name="Kronenberg Z."/>
            <person name="Press M.O."/>
            <person name="Eacker S.M."/>
            <person name="Wilson-Rankin E.E."/>
            <person name="Purcell J."/>
            <person name="Lester P.J."/>
            <person name="Dearden P.K."/>
        </authorList>
    </citation>
    <scope>NUCLEOTIDE SEQUENCE</scope>
    <source>
        <strain evidence="2">Volc-1</strain>
    </source>
</reference>
<comment type="caution">
    <text evidence="2">The sequence shown here is derived from an EMBL/GenBank/DDBJ whole genome shotgun (WGS) entry which is preliminary data.</text>
</comment>
<protein>
    <submittedName>
        <fullName evidence="2">Uncharacterized protein</fullName>
    </submittedName>
</protein>
<dbReference type="EMBL" id="JACSDY010000016">
    <property type="protein sequence ID" value="KAF7404310.1"/>
    <property type="molecule type" value="Genomic_DNA"/>
</dbReference>
<evidence type="ECO:0000256" key="1">
    <source>
        <dbReference type="SAM" id="MobiDB-lite"/>
    </source>
</evidence>
<feature type="compositionally biased region" description="Pro residues" evidence="1">
    <location>
        <begin position="35"/>
        <end position="72"/>
    </location>
</feature>
<evidence type="ECO:0000313" key="3">
    <source>
        <dbReference type="Proteomes" id="UP000600918"/>
    </source>
</evidence>
<name>A0A834NBV8_VESPE</name>
<gene>
    <name evidence="2" type="ORF">H0235_015004</name>
</gene>
<keyword evidence="3" id="KW-1185">Reference proteome</keyword>
<organism evidence="2 3">
    <name type="scientific">Vespula pensylvanica</name>
    <name type="common">Western yellow jacket</name>
    <name type="synonym">Wasp</name>
    <dbReference type="NCBI Taxonomy" id="30213"/>
    <lineage>
        <taxon>Eukaryota</taxon>
        <taxon>Metazoa</taxon>
        <taxon>Ecdysozoa</taxon>
        <taxon>Arthropoda</taxon>
        <taxon>Hexapoda</taxon>
        <taxon>Insecta</taxon>
        <taxon>Pterygota</taxon>
        <taxon>Neoptera</taxon>
        <taxon>Endopterygota</taxon>
        <taxon>Hymenoptera</taxon>
        <taxon>Apocrita</taxon>
        <taxon>Aculeata</taxon>
        <taxon>Vespoidea</taxon>
        <taxon>Vespidae</taxon>
        <taxon>Vespinae</taxon>
        <taxon>Vespula</taxon>
    </lineage>
</organism>
<feature type="region of interest" description="Disordered" evidence="1">
    <location>
        <begin position="34"/>
        <end position="72"/>
    </location>
</feature>
<proteinExistence type="predicted"/>
<dbReference type="AlphaFoldDB" id="A0A834NBV8"/>
<accession>A0A834NBV8</accession>